<evidence type="ECO:0000313" key="2">
    <source>
        <dbReference type="EMBL" id="EMP35258.1"/>
    </source>
</evidence>
<feature type="region of interest" description="Disordered" evidence="1">
    <location>
        <begin position="110"/>
        <end position="150"/>
    </location>
</feature>
<sequence>MTERGHDRDTLQCKVKVKELQNAYHKAREANSHFSAVPTSCRFYKELDTKLGSDPTSTAKASVDTSLARVPVERVLSQKDVILDEDVVGDPEAEDDSEARDACSYELFSTLKEPSQSQLSETGEAQTGEEAPDANENASFGSEQPEESPL</sequence>
<evidence type="ECO:0000256" key="1">
    <source>
        <dbReference type="SAM" id="MobiDB-lite"/>
    </source>
</evidence>
<dbReference type="EMBL" id="KB529023">
    <property type="protein sequence ID" value="EMP35258.1"/>
    <property type="molecule type" value="Genomic_DNA"/>
</dbReference>
<accession>M7BT40</accession>
<evidence type="ECO:0000313" key="3">
    <source>
        <dbReference type="Proteomes" id="UP000031443"/>
    </source>
</evidence>
<dbReference type="AlphaFoldDB" id="M7BT40"/>
<dbReference type="PANTHER" id="PTHR47595:SF1">
    <property type="entry name" value="MYB_SANT-LIKE DNA-BINDING DOMAIN-CONTAINING PROTEIN"/>
    <property type="match status" value="1"/>
</dbReference>
<dbReference type="PANTHER" id="PTHR47595">
    <property type="entry name" value="HEAT SHOCK 70 KDA PROTEIN 14"/>
    <property type="match status" value="1"/>
</dbReference>
<name>M7BT40_CHEMY</name>
<dbReference type="Proteomes" id="UP000031443">
    <property type="component" value="Unassembled WGS sequence"/>
</dbReference>
<protein>
    <submittedName>
        <fullName evidence="2">Uncharacterized protein</fullName>
    </submittedName>
</protein>
<feature type="compositionally biased region" description="Polar residues" evidence="1">
    <location>
        <begin position="112"/>
        <end position="125"/>
    </location>
</feature>
<reference evidence="3" key="1">
    <citation type="journal article" date="2013" name="Nat. Genet.">
        <title>The draft genomes of soft-shell turtle and green sea turtle yield insights into the development and evolution of the turtle-specific body plan.</title>
        <authorList>
            <person name="Wang Z."/>
            <person name="Pascual-Anaya J."/>
            <person name="Zadissa A."/>
            <person name="Li W."/>
            <person name="Niimura Y."/>
            <person name="Huang Z."/>
            <person name="Li C."/>
            <person name="White S."/>
            <person name="Xiong Z."/>
            <person name="Fang D."/>
            <person name="Wang B."/>
            <person name="Ming Y."/>
            <person name="Chen Y."/>
            <person name="Zheng Y."/>
            <person name="Kuraku S."/>
            <person name="Pignatelli M."/>
            <person name="Herrero J."/>
            <person name="Beal K."/>
            <person name="Nozawa M."/>
            <person name="Li Q."/>
            <person name="Wang J."/>
            <person name="Zhang H."/>
            <person name="Yu L."/>
            <person name="Shigenobu S."/>
            <person name="Wang J."/>
            <person name="Liu J."/>
            <person name="Flicek P."/>
            <person name="Searle S."/>
            <person name="Wang J."/>
            <person name="Kuratani S."/>
            <person name="Yin Y."/>
            <person name="Aken B."/>
            <person name="Zhang G."/>
            <person name="Irie N."/>
        </authorList>
    </citation>
    <scope>NUCLEOTIDE SEQUENCE [LARGE SCALE GENOMIC DNA]</scope>
</reference>
<keyword evidence="3" id="KW-1185">Reference proteome</keyword>
<proteinExistence type="predicted"/>
<gene>
    <name evidence="2" type="ORF">UY3_07585</name>
</gene>
<organism evidence="2 3">
    <name type="scientific">Chelonia mydas</name>
    <name type="common">Green sea-turtle</name>
    <name type="synonym">Chelonia agassizi</name>
    <dbReference type="NCBI Taxonomy" id="8469"/>
    <lineage>
        <taxon>Eukaryota</taxon>
        <taxon>Metazoa</taxon>
        <taxon>Chordata</taxon>
        <taxon>Craniata</taxon>
        <taxon>Vertebrata</taxon>
        <taxon>Euteleostomi</taxon>
        <taxon>Archelosauria</taxon>
        <taxon>Testudinata</taxon>
        <taxon>Testudines</taxon>
        <taxon>Cryptodira</taxon>
        <taxon>Durocryptodira</taxon>
        <taxon>Americhelydia</taxon>
        <taxon>Chelonioidea</taxon>
        <taxon>Cheloniidae</taxon>
        <taxon>Chelonia</taxon>
    </lineage>
</organism>